<sequence>MYWIWQDRNTRIFKNTSRVATQLANLITNAVIIKLASMKYKMEIGPDRQRLMDLWNIQIKTITSKVIYCSWEKPSPDWYTLKSDSTLQQWLGVWAAVVRSTNGDMIAACKSRSQHHTIAEIESADEASASQYDNDMGGGNCHDLGNKAIQKSKSALSTSAIPVSQKILIMKGNKAIQKSKSVLGTSKRRFSTLTPCRGQRALDARDIEIEAAGQCAGGGNNPSLEQESINTVDTPTTIKKTASMNTSFKENDLRNS</sequence>
<organism evidence="1 2">
    <name type="scientific">Thalictrum thalictroides</name>
    <name type="common">Rue-anemone</name>
    <name type="synonym">Anemone thalictroides</name>
    <dbReference type="NCBI Taxonomy" id="46969"/>
    <lineage>
        <taxon>Eukaryota</taxon>
        <taxon>Viridiplantae</taxon>
        <taxon>Streptophyta</taxon>
        <taxon>Embryophyta</taxon>
        <taxon>Tracheophyta</taxon>
        <taxon>Spermatophyta</taxon>
        <taxon>Magnoliopsida</taxon>
        <taxon>Ranunculales</taxon>
        <taxon>Ranunculaceae</taxon>
        <taxon>Thalictroideae</taxon>
        <taxon>Thalictrum</taxon>
    </lineage>
</organism>
<name>A0A7J6WW53_THATH</name>
<comment type="caution">
    <text evidence="1">The sequence shown here is derived from an EMBL/GenBank/DDBJ whole genome shotgun (WGS) entry which is preliminary data.</text>
</comment>
<dbReference type="Proteomes" id="UP000554482">
    <property type="component" value="Unassembled WGS sequence"/>
</dbReference>
<gene>
    <name evidence="1" type="ORF">FRX31_009130</name>
</gene>
<dbReference type="EMBL" id="JABWDY010009640">
    <property type="protein sequence ID" value="KAF5201283.1"/>
    <property type="molecule type" value="Genomic_DNA"/>
</dbReference>
<protein>
    <submittedName>
        <fullName evidence="1">Uncharacterized protein</fullName>
    </submittedName>
</protein>
<keyword evidence="2" id="KW-1185">Reference proteome</keyword>
<proteinExistence type="predicted"/>
<dbReference type="AlphaFoldDB" id="A0A7J6WW53"/>
<evidence type="ECO:0000313" key="1">
    <source>
        <dbReference type="EMBL" id="KAF5201283.1"/>
    </source>
</evidence>
<evidence type="ECO:0000313" key="2">
    <source>
        <dbReference type="Proteomes" id="UP000554482"/>
    </source>
</evidence>
<accession>A0A7J6WW53</accession>
<reference evidence="1 2" key="1">
    <citation type="submission" date="2020-06" db="EMBL/GenBank/DDBJ databases">
        <title>Transcriptomic and genomic resources for Thalictrum thalictroides and T. hernandezii: Facilitating candidate gene discovery in an emerging model plant lineage.</title>
        <authorList>
            <person name="Arias T."/>
            <person name="Riano-Pachon D.M."/>
            <person name="Di Stilio V.S."/>
        </authorList>
    </citation>
    <scope>NUCLEOTIDE SEQUENCE [LARGE SCALE GENOMIC DNA]</scope>
    <source>
        <strain evidence="2">cv. WT478/WT964</strain>
        <tissue evidence="1">Leaves</tissue>
    </source>
</reference>